<organism evidence="6 7">
    <name type="scientific">Dokdonella koreensis DS-123</name>
    <dbReference type="NCBI Taxonomy" id="1300342"/>
    <lineage>
        <taxon>Bacteria</taxon>
        <taxon>Pseudomonadati</taxon>
        <taxon>Pseudomonadota</taxon>
        <taxon>Gammaproteobacteria</taxon>
        <taxon>Lysobacterales</taxon>
        <taxon>Rhodanobacteraceae</taxon>
        <taxon>Dokdonella</taxon>
    </lineage>
</organism>
<evidence type="ECO:0000313" key="7">
    <source>
        <dbReference type="Proteomes" id="UP000076830"/>
    </source>
</evidence>
<dbReference type="RefSeq" id="WP_067645343.1">
    <property type="nucleotide sequence ID" value="NZ_CP015249.1"/>
</dbReference>
<dbReference type="KEGG" id="dko:I596_1231"/>
<dbReference type="STRING" id="1300342.I596_1231"/>
<dbReference type="SMART" id="SM00363">
    <property type="entry name" value="S4"/>
    <property type="match status" value="1"/>
</dbReference>
<keyword evidence="6" id="KW-0346">Stress response</keyword>
<evidence type="ECO:0000256" key="2">
    <source>
        <dbReference type="ARBA" id="ARBA00022884"/>
    </source>
</evidence>
<dbReference type="PROSITE" id="PS50889">
    <property type="entry name" value="S4"/>
    <property type="match status" value="1"/>
</dbReference>
<evidence type="ECO:0000256" key="4">
    <source>
        <dbReference type="PIRNR" id="PIRNR016821"/>
    </source>
</evidence>
<protein>
    <recommendedName>
        <fullName evidence="4">Heat shock protein 15</fullName>
    </recommendedName>
</protein>
<dbReference type="GO" id="GO:0043023">
    <property type="term" value="F:ribosomal large subunit binding"/>
    <property type="evidence" value="ECO:0007669"/>
    <property type="project" value="InterPro"/>
</dbReference>
<dbReference type="GO" id="GO:0003727">
    <property type="term" value="F:single-stranded RNA binding"/>
    <property type="evidence" value="ECO:0007669"/>
    <property type="project" value="InterPro"/>
</dbReference>
<evidence type="ECO:0000259" key="5">
    <source>
        <dbReference type="SMART" id="SM00363"/>
    </source>
</evidence>
<dbReference type="PIRSF" id="PIRSF016821">
    <property type="entry name" value="HSP15"/>
    <property type="match status" value="1"/>
</dbReference>
<dbReference type="InterPro" id="IPR025708">
    <property type="entry name" value="HSP15"/>
</dbReference>
<dbReference type="PATRIC" id="fig|1300342.3.peg.1200"/>
<keyword evidence="7" id="KW-1185">Reference proteome</keyword>
<dbReference type="EMBL" id="CP015249">
    <property type="protein sequence ID" value="ANB17261.1"/>
    <property type="molecule type" value="Genomic_DNA"/>
</dbReference>
<evidence type="ECO:0000256" key="3">
    <source>
        <dbReference type="ARBA" id="ARBA00023125"/>
    </source>
</evidence>
<dbReference type="SUPFAM" id="SSF55174">
    <property type="entry name" value="Alpha-L RNA-binding motif"/>
    <property type="match status" value="1"/>
</dbReference>
<dbReference type="GO" id="GO:0034605">
    <property type="term" value="P:cellular response to heat"/>
    <property type="evidence" value="ECO:0007669"/>
    <property type="project" value="InterPro"/>
</dbReference>
<name>A0A160DTG7_9GAMM</name>
<sequence>MSASDTRNEPPASGVRLDLWLWAARFFKTRSLAKQAIETGKVEVQGQRAKPARTVRIGDALRIVRGEEVFEVGVAALAVTRGPAGAARALYTESDDARRARETRMAELRAARAGYQAPQQRPDKRARRLIRLLGDIDAL</sequence>
<dbReference type="Proteomes" id="UP000076830">
    <property type="component" value="Chromosome"/>
</dbReference>
<dbReference type="InterPro" id="IPR036986">
    <property type="entry name" value="S4_RNA-bd_sf"/>
</dbReference>
<dbReference type="GO" id="GO:0003677">
    <property type="term" value="F:DNA binding"/>
    <property type="evidence" value="ECO:0007669"/>
    <property type="project" value="UniProtKB-KW"/>
</dbReference>
<reference evidence="6 7" key="1">
    <citation type="submission" date="2016-04" db="EMBL/GenBank/DDBJ databases">
        <title>Complete genome sequence of Dokdonella koreensis DS-123T.</title>
        <authorList>
            <person name="Kim J.F."/>
            <person name="Lee H."/>
            <person name="Kwak M.-J."/>
        </authorList>
    </citation>
    <scope>NUCLEOTIDE SEQUENCE [LARGE SCALE GENOMIC DNA]</scope>
    <source>
        <strain evidence="6 7">DS-123</strain>
    </source>
</reference>
<proteinExistence type="inferred from homology"/>
<dbReference type="Gene3D" id="3.10.290.10">
    <property type="entry name" value="RNA-binding S4 domain"/>
    <property type="match status" value="1"/>
</dbReference>
<evidence type="ECO:0000256" key="1">
    <source>
        <dbReference type="ARBA" id="ARBA00008396"/>
    </source>
</evidence>
<accession>A0A160DTG7</accession>
<comment type="similarity">
    <text evidence="1 4">Belongs to the HSP15 family.</text>
</comment>
<gene>
    <name evidence="6" type="ORF">I596_1231</name>
</gene>
<evidence type="ECO:0000313" key="6">
    <source>
        <dbReference type="EMBL" id="ANB17261.1"/>
    </source>
</evidence>
<dbReference type="InterPro" id="IPR002942">
    <property type="entry name" value="S4_RNA-bd"/>
</dbReference>
<keyword evidence="2 4" id="KW-0694">RNA-binding</keyword>
<dbReference type="CDD" id="cd00165">
    <property type="entry name" value="S4"/>
    <property type="match status" value="1"/>
</dbReference>
<keyword evidence="3 4" id="KW-0238">DNA-binding</keyword>
<dbReference type="Pfam" id="PF01479">
    <property type="entry name" value="S4"/>
    <property type="match status" value="1"/>
</dbReference>
<dbReference type="AlphaFoldDB" id="A0A160DTG7"/>
<feature type="domain" description="RNA-binding S4" evidence="5">
    <location>
        <begin position="15"/>
        <end position="77"/>
    </location>
</feature>
<dbReference type="OrthoDB" id="9797176at2"/>